<evidence type="ECO:0000259" key="11">
    <source>
        <dbReference type="PROSITE" id="PS50103"/>
    </source>
</evidence>
<dbReference type="InterPro" id="IPR000571">
    <property type="entry name" value="Znf_CCCH"/>
</dbReference>
<feature type="region of interest" description="Disordered" evidence="10">
    <location>
        <begin position="312"/>
        <end position="337"/>
    </location>
</feature>
<dbReference type="InterPro" id="IPR049017">
    <property type="entry name" value="Nab2_Znf4"/>
</dbReference>
<evidence type="ECO:0000313" key="12">
    <source>
        <dbReference type="EMBL" id="KIL68781.1"/>
    </source>
</evidence>
<evidence type="ECO:0000256" key="10">
    <source>
        <dbReference type="SAM" id="MobiDB-lite"/>
    </source>
</evidence>
<keyword evidence="9" id="KW-0175">Coiled coil</keyword>
<evidence type="ECO:0000256" key="4">
    <source>
        <dbReference type="ARBA" id="ARBA00022737"/>
    </source>
</evidence>
<dbReference type="PANTHER" id="PTHR14738:SF29">
    <property type="entry name" value="ZINC FINGER CCCH DOMAIN-CONTAINING PROTEIN 14"/>
    <property type="match status" value="1"/>
</dbReference>
<sequence length="611" mass="64568">MPFNLTIGTERAAALQQSIQDELTRRGYSQDADPVMAEYITIMVINNKTAAQITSELEDLIGPDFDSSFTEWLFAEAAKGAPGAEEPIAVASSSAEPIVEPSSPKDAPSYTGADSSRRTSNGPRIYQQAVSQAIPATSAGQKRRAEGRSPSPNTPNKSRRTDLPTGPRAMQHRESPQANSRSLIDRVGGPAGMRTTGSAGPNFKHDEIQARIDNIVNNAPENNMMIPGGFPGMNGMDMNPMGNPLMLHDMMMNQMALMAQMASSMGMLNPATGQFVNQGFPMQGVMPQDMGMFPGGVNNGMPGQMGMANGRGRGGGRGGRGAGRGRGGSVSAPAPKTAETPAVEVAPFQQPAIVAPIPAPATPASLPSVVPTPTPQQRIPYALPERPQSPTLCKFGLKCTNPNCRYSHPSPVATAESGVVLSNEACEKGKDCKDQDCIKAHVSPATLNPPAEQPAPAPVHHTPHAHSSPIPCRFGAACTRPNCTFTHPRNVHHNTPCKFGAGCTRASCPYQHPEGRTLPSTFHRGLSTSAPLVNVQTPETGSMGGTSHHKSMTFNNPGPGAGVKEKLERQMREIQEKKSEAERAVREAEAAAAATAAAKKKEETKPVPITV</sequence>
<dbReference type="Proteomes" id="UP000054549">
    <property type="component" value="Unassembled WGS sequence"/>
</dbReference>
<dbReference type="InterPro" id="IPR040366">
    <property type="entry name" value="Nab2/ZC3H14"/>
</dbReference>
<dbReference type="GO" id="GO:0043488">
    <property type="term" value="P:regulation of mRNA stability"/>
    <property type="evidence" value="ECO:0007669"/>
    <property type="project" value="InterPro"/>
</dbReference>
<keyword evidence="7" id="KW-0539">Nucleus</keyword>
<dbReference type="GO" id="GO:0008270">
    <property type="term" value="F:zinc ion binding"/>
    <property type="evidence" value="ECO:0007669"/>
    <property type="project" value="UniProtKB-KW"/>
</dbReference>
<feature type="region of interest" description="Disordered" evidence="10">
    <location>
        <begin position="444"/>
        <end position="464"/>
    </location>
</feature>
<dbReference type="STRING" id="946122.A0A0C2XH71"/>
<feature type="region of interest" description="Disordered" evidence="10">
    <location>
        <begin position="85"/>
        <end position="204"/>
    </location>
</feature>
<evidence type="ECO:0000256" key="3">
    <source>
        <dbReference type="ARBA" id="ARBA00022723"/>
    </source>
</evidence>
<comment type="similarity">
    <text evidence="2">Belongs to the ZC3H14 family.</text>
</comment>
<dbReference type="InParanoid" id="A0A0C2XH71"/>
<keyword evidence="4" id="KW-0677">Repeat</keyword>
<protein>
    <recommendedName>
        <fullName evidence="11">C3H1-type domain-containing protein</fullName>
    </recommendedName>
</protein>
<name>A0A0C2XH71_AMAMK</name>
<dbReference type="InterPro" id="IPR043094">
    <property type="entry name" value="Nab2/ZC3H14_N_sf"/>
</dbReference>
<evidence type="ECO:0000256" key="1">
    <source>
        <dbReference type="ARBA" id="ARBA00004123"/>
    </source>
</evidence>
<keyword evidence="3 8" id="KW-0479">Metal-binding</keyword>
<comment type="subcellular location">
    <subcellularLocation>
        <location evidence="1">Nucleus</location>
    </subcellularLocation>
</comment>
<feature type="region of interest" description="Disordered" evidence="10">
    <location>
        <begin position="541"/>
        <end position="562"/>
    </location>
</feature>
<dbReference type="PROSITE" id="PS50103">
    <property type="entry name" value="ZF_C3H1"/>
    <property type="match status" value="1"/>
</dbReference>
<proteinExistence type="inferred from homology"/>
<dbReference type="AlphaFoldDB" id="A0A0C2XH71"/>
<evidence type="ECO:0000256" key="8">
    <source>
        <dbReference type="PROSITE-ProRule" id="PRU00723"/>
    </source>
</evidence>
<dbReference type="Gene3D" id="1.10.340.40">
    <property type="entry name" value="Nuclear abundant poly(A) RNA-bind protein 2, N-terminal domain"/>
    <property type="match status" value="1"/>
</dbReference>
<evidence type="ECO:0000256" key="6">
    <source>
        <dbReference type="ARBA" id="ARBA00022833"/>
    </source>
</evidence>
<feature type="domain" description="C3H1-type" evidence="11">
    <location>
        <begin position="387"/>
        <end position="411"/>
    </location>
</feature>
<dbReference type="GO" id="GO:0008143">
    <property type="term" value="F:poly(A) binding"/>
    <property type="evidence" value="ECO:0007669"/>
    <property type="project" value="InterPro"/>
</dbReference>
<organism evidence="12 13">
    <name type="scientific">Amanita muscaria (strain Koide BX008)</name>
    <dbReference type="NCBI Taxonomy" id="946122"/>
    <lineage>
        <taxon>Eukaryota</taxon>
        <taxon>Fungi</taxon>
        <taxon>Dikarya</taxon>
        <taxon>Basidiomycota</taxon>
        <taxon>Agaricomycotina</taxon>
        <taxon>Agaricomycetes</taxon>
        <taxon>Agaricomycetidae</taxon>
        <taxon>Agaricales</taxon>
        <taxon>Pluteineae</taxon>
        <taxon>Amanitaceae</taxon>
        <taxon>Amanita</taxon>
    </lineage>
</organism>
<evidence type="ECO:0000256" key="5">
    <source>
        <dbReference type="ARBA" id="ARBA00022771"/>
    </source>
</evidence>
<evidence type="ECO:0000256" key="9">
    <source>
        <dbReference type="SAM" id="Coils"/>
    </source>
</evidence>
<dbReference type="Gene3D" id="4.10.1000.40">
    <property type="match status" value="2"/>
</dbReference>
<dbReference type="Pfam" id="PF14608">
    <property type="entry name" value="zf-CCCH_2"/>
    <property type="match status" value="2"/>
</dbReference>
<dbReference type="Pfam" id="PF21803">
    <property type="entry name" value="Nab2-zf4"/>
    <property type="match status" value="2"/>
</dbReference>
<evidence type="ECO:0000256" key="2">
    <source>
        <dbReference type="ARBA" id="ARBA00008423"/>
    </source>
</evidence>
<dbReference type="GO" id="GO:0005737">
    <property type="term" value="C:cytoplasm"/>
    <property type="evidence" value="ECO:0007669"/>
    <property type="project" value="TreeGrafter"/>
</dbReference>
<feature type="zinc finger region" description="C3H1-type" evidence="8">
    <location>
        <begin position="387"/>
        <end position="411"/>
    </location>
</feature>
<dbReference type="OrthoDB" id="438553at2759"/>
<feature type="compositionally biased region" description="Gly residues" evidence="10">
    <location>
        <begin position="312"/>
        <end position="328"/>
    </location>
</feature>
<evidence type="ECO:0000313" key="13">
    <source>
        <dbReference type="Proteomes" id="UP000054549"/>
    </source>
</evidence>
<dbReference type="HOGENOM" id="CLU_031482_0_0_1"/>
<evidence type="ECO:0000256" key="7">
    <source>
        <dbReference type="ARBA" id="ARBA00023242"/>
    </source>
</evidence>
<accession>A0A0C2XH71</accession>
<keyword evidence="6 8" id="KW-0862">Zinc</keyword>
<reference evidence="12 13" key="1">
    <citation type="submission" date="2014-04" db="EMBL/GenBank/DDBJ databases">
        <title>Evolutionary Origins and Diversification of the Mycorrhizal Mutualists.</title>
        <authorList>
            <consortium name="DOE Joint Genome Institute"/>
            <consortium name="Mycorrhizal Genomics Consortium"/>
            <person name="Kohler A."/>
            <person name="Kuo A."/>
            <person name="Nagy L.G."/>
            <person name="Floudas D."/>
            <person name="Copeland A."/>
            <person name="Barry K.W."/>
            <person name="Cichocki N."/>
            <person name="Veneault-Fourrey C."/>
            <person name="LaButti K."/>
            <person name="Lindquist E.A."/>
            <person name="Lipzen A."/>
            <person name="Lundell T."/>
            <person name="Morin E."/>
            <person name="Murat C."/>
            <person name="Riley R."/>
            <person name="Ohm R."/>
            <person name="Sun H."/>
            <person name="Tunlid A."/>
            <person name="Henrissat B."/>
            <person name="Grigoriev I.V."/>
            <person name="Hibbett D.S."/>
            <person name="Martin F."/>
        </authorList>
    </citation>
    <scope>NUCLEOTIDE SEQUENCE [LARGE SCALE GENOMIC DNA]</scope>
    <source>
        <strain evidence="12 13">Koide BX008</strain>
    </source>
</reference>
<gene>
    <name evidence="12" type="ORF">M378DRAFT_157918</name>
</gene>
<dbReference type="EMBL" id="KN818227">
    <property type="protein sequence ID" value="KIL68781.1"/>
    <property type="molecule type" value="Genomic_DNA"/>
</dbReference>
<keyword evidence="5 8" id="KW-0863">Zinc-finger</keyword>
<dbReference type="PANTHER" id="PTHR14738">
    <property type="entry name" value="ZINC FINGER CCCH DOMAIN-CONTAINING PROTEIN 14"/>
    <property type="match status" value="1"/>
</dbReference>
<feature type="coiled-coil region" evidence="9">
    <location>
        <begin position="564"/>
        <end position="598"/>
    </location>
</feature>
<feature type="compositionally biased region" description="Polar residues" evidence="10">
    <location>
        <begin position="112"/>
        <end position="140"/>
    </location>
</feature>
<keyword evidence="13" id="KW-1185">Reference proteome</keyword>
<dbReference type="GO" id="GO:0005634">
    <property type="term" value="C:nucleus"/>
    <property type="evidence" value="ECO:0007669"/>
    <property type="project" value="UniProtKB-SubCell"/>
</dbReference>